<organism evidence="1">
    <name type="scientific">Leptospira interrogans serovar Hardjo str. Norma</name>
    <dbReference type="NCBI Taxonomy" id="1279460"/>
    <lineage>
        <taxon>Bacteria</taxon>
        <taxon>Pseudomonadati</taxon>
        <taxon>Spirochaetota</taxon>
        <taxon>Spirochaetia</taxon>
        <taxon>Leptospirales</taxon>
        <taxon>Leptospiraceae</taxon>
        <taxon>Leptospira</taxon>
    </lineage>
</organism>
<reference evidence="1 2" key="1">
    <citation type="journal article" date="2015" name="Genome Announc.">
        <title>Whole-Genome Sequence of Leptospira interrogans Serovar Hardjo Subtype Hardjoprajitno Strain Norma, Isolated from Cattle in a Leptospirosis Outbreak in Brazil.</title>
        <authorList>
            <person name="Cosate M.R."/>
            <person name="Soares S.C."/>
            <person name="Mendes T.A."/>
            <person name="Raittz R.T."/>
            <person name="Moreira E.C."/>
            <person name="Leite R."/>
            <person name="Fernandes G.R."/>
            <person name="Haddad J.P."/>
            <person name="Ortega J.M."/>
        </authorList>
    </citation>
    <scope>NUCLEOTIDE SEQUENCE [LARGE SCALE GENOMIC DNA]</scope>
    <source>
        <strain evidence="1 2">Norma</strain>
    </source>
</reference>
<accession>A0A0M3TKS8</accession>
<dbReference type="AlphaFoldDB" id="A0A0M3TKS8"/>
<gene>
    <name evidence="1" type="ORF">G436_0666</name>
</gene>
<dbReference type="EMBL" id="CP012603">
    <property type="protein sequence ID" value="ALE37885.1"/>
    <property type="molecule type" value="Genomic_DNA"/>
</dbReference>
<dbReference type="RefSeq" id="WP_000217895.1">
    <property type="nucleotide sequence ID" value="NZ_CP012603.1"/>
</dbReference>
<name>A0A0M3TKS8_LEPIR</name>
<dbReference type="Proteomes" id="UP000056502">
    <property type="component" value="Chromosome I"/>
</dbReference>
<evidence type="ECO:0000313" key="2">
    <source>
        <dbReference type="Proteomes" id="UP000056502"/>
    </source>
</evidence>
<dbReference type="PATRIC" id="fig|1279460.3.peg.673"/>
<proteinExistence type="predicted"/>
<protein>
    <submittedName>
        <fullName evidence="1">Uncharacterized protein</fullName>
    </submittedName>
</protein>
<sequence length="147" mass="16279">MTVNTSGKWWIGSEPTDIAEFLSAYSQDGYPISEFRLSKCECGSVTFGLEADDNEGVARRLCTQCGTAHFICDSAEHWPDAEPEQWKCIECDSLHTNVGVGFAMHKDPPSEIHWLYVGCRCTQCGVLGCFAEWKVGYSSSSHLLDTV</sequence>
<evidence type="ECO:0000313" key="1">
    <source>
        <dbReference type="EMBL" id="ALE37885.1"/>
    </source>
</evidence>